<dbReference type="RefSeq" id="WP_173128459.1">
    <property type="nucleotide sequence ID" value="NZ_JABRWJ010000007.1"/>
</dbReference>
<accession>A0ABX2ENN8</accession>
<comment type="caution">
    <text evidence="2">The sequence shown here is derived from an EMBL/GenBank/DDBJ whole genome shotgun (WGS) entry which is preliminary data.</text>
</comment>
<reference evidence="2 3" key="1">
    <citation type="submission" date="2020-05" db="EMBL/GenBank/DDBJ databases">
        <title>Aquincola sp. isolate from soil.</title>
        <authorList>
            <person name="Han J."/>
            <person name="Kim D.-U."/>
        </authorList>
    </citation>
    <scope>NUCLEOTIDE SEQUENCE [LARGE SCALE GENOMIC DNA]</scope>
    <source>
        <strain evidence="2 3">S2</strain>
    </source>
</reference>
<keyword evidence="3" id="KW-1185">Reference proteome</keyword>
<protein>
    <submittedName>
        <fullName evidence="2">DUF3455 domain-containing protein</fullName>
    </submittedName>
</protein>
<dbReference type="EMBL" id="JABRWJ010000007">
    <property type="protein sequence ID" value="NRF70151.1"/>
    <property type="molecule type" value="Genomic_DNA"/>
</dbReference>
<keyword evidence="1" id="KW-0732">Signal</keyword>
<evidence type="ECO:0000313" key="2">
    <source>
        <dbReference type="EMBL" id="NRF70151.1"/>
    </source>
</evidence>
<organism evidence="2 3">
    <name type="scientific">Pseudaquabacterium terrae</name>
    <dbReference type="NCBI Taxonomy" id="2732868"/>
    <lineage>
        <taxon>Bacteria</taxon>
        <taxon>Pseudomonadati</taxon>
        <taxon>Pseudomonadota</taxon>
        <taxon>Betaproteobacteria</taxon>
        <taxon>Burkholderiales</taxon>
        <taxon>Sphaerotilaceae</taxon>
        <taxon>Pseudaquabacterium</taxon>
    </lineage>
</organism>
<dbReference type="PANTHER" id="PTHR35567">
    <property type="entry name" value="MALATE DEHYDROGENASE (AFU_ORTHOLOGUE AFUA_2G13800)"/>
    <property type="match status" value="1"/>
</dbReference>
<dbReference type="Pfam" id="PF11937">
    <property type="entry name" value="DUF3455"/>
    <property type="match status" value="1"/>
</dbReference>
<sequence>MIRLAPLSLTLAAAVLAACAQAPSKPSAAAPAAVPAALQPGAGQALVATIGANGVQIYECRADKDKPGAAAWVFVAPEADLLDAQGKTIGKHYAGPSWESLDGSKLVGTVKARAAAPQAGNIPWLLLTTRSVGPAGSFAKTNSIQRINTEGGEAPPAAGCTTAAIGKVERVGYTADYLLFADK</sequence>
<dbReference type="PANTHER" id="PTHR35567:SF1">
    <property type="entry name" value="CONSERVED FUNGAL PROTEIN (AFU_ORTHOLOGUE AFUA_1G14230)"/>
    <property type="match status" value="1"/>
</dbReference>
<dbReference type="PROSITE" id="PS51257">
    <property type="entry name" value="PROKAR_LIPOPROTEIN"/>
    <property type="match status" value="1"/>
</dbReference>
<dbReference type="InterPro" id="IPR021851">
    <property type="entry name" value="DUF3455"/>
</dbReference>
<evidence type="ECO:0000256" key="1">
    <source>
        <dbReference type="SAM" id="SignalP"/>
    </source>
</evidence>
<proteinExistence type="predicted"/>
<dbReference type="Proteomes" id="UP000737171">
    <property type="component" value="Unassembled WGS sequence"/>
</dbReference>
<evidence type="ECO:0000313" key="3">
    <source>
        <dbReference type="Proteomes" id="UP000737171"/>
    </source>
</evidence>
<name>A0ABX2ENN8_9BURK</name>
<feature type="signal peptide" evidence="1">
    <location>
        <begin position="1"/>
        <end position="22"/>
    </location>
</feature>
<feature type="chain" id="PRO_5046994052" evidence="1">
    <location>
        <begin position="23"/>
        <end position="183"/>
    </location>
</feature>
<gene>
    <name evidence="2" type="ORF">HLB44_24395</name>
</gene>